<proteinExistence type="predicted"/>
<evidence type="ECO:0000256" key="1">
    <source>
        <dbReference type="SAM" id="MobiDB-lite"/>
    </source>
</evidence>
<keyword evidence="3" id="KW-1185">Reference proteome</keyword>
<reference evidence="2 3" key="1">
    <citation type="submission" date="2023-05" db="EMBL/GenBank/DDBJ databases">
        <title>B98-5 Cell Line De Novo Hybrid Assembly: An Optical Mapping Approach.</title>
        <authorList>
            <person name="Kananen K."/>
            <person name="Auerbach J.A."/>
            <person name="Kautto E."/>
            <person name="Blachly J.S."/>
        </authorList>
    </citation>
    <scope>NUCLEOTIDE SEQUENCE [LARGE SCALE GENOMIC DNA]</scope>
    <source>
        <strain evidence="2">B95-8</strain>
        <tissue evidence="2">Cell line</tissue>
    </source>
</reference>
<organism evidence="2 3">
    <name type="scientific">Saguinus oedipus</name>
    <name type="common">Cotton-top tamarin</name>
    <name type="synonym">Oedipomidas oedipus</name>
    <dbReference type="NCBI Taxonomy" id="9490"/>
    <lineage>
        <taxon>Eukaryota</taxon>
        <taxon>Metazoa</taxon>
        <taxon>Chordata</taxon>
        <taxon>Craniata</taxon>
        <taxon>Vertebrata</taxon>
        <taxon>Euteleostomi</taxon>
        <taxon>Mammalia</taxon>
        <taxon>Eutheria</taxon>
        <taxon>Euarchontoglires</taxon>
        <taxon>Primates</taxon>
        <taxon>Haplorrhini</taxon>
        <taxon>Platyrrhini</taxon>
        <taxon>Cebidae</taxon>
        <taxon>Callitrichinae</taxon>
        <taxon>Saguinus</taxon>
    </lineage>
</organism>
<comment type="caution">
    <text evidence="2">The sequence shown here is derived from an EMBL/GenBank/DDBJ whole genome shotgun (WGS) entry which is preliminary data.</text>
</comment>
<sequence>YGRQRRWSRPLNDCRPVTGPEAARVTLPPPPRQRPRPRPRLLIGRRTPHVTTGTSRF</sequence>
<evidence type="ECO:0000313" key="2">
    <source>
        <dbReference type="EMBL" id="KAK2102519.1"/>
    </source>
</evidence>
<dbReference type="EMBL" id="JASSZA010000009">
    <property type="protein sequence ID" value="KAK2102519.1"/>
    <property type="molecule type" value="Genomic_DNA"/>
</dbReference>
<feature type="non-terminal residue" evidence="2">
    <location>
        <position position="1"/>
    </location>
</feature>
<feature type="region of interest" description="Disordered" evidence="1">
    <location>
        <begin position="1"/>
        <end position="57"/>
    </location>
</feature>
<evidence type="ECO:0000313" key="3">
    <source>
        <dbReference type="Proteomes" id="UP001266305"/>
    </source>
</evidence>
<name>A0ABQ9V0G0_SAGOE</name>
<dbReference type="Proteomes" id="UP001266305">
    <property type="component" value="Unassembled WGS sequence"/>
</dbReference>
<protein>
    <submittedName>
        <fullName evidence="2">Uncharacterized protein</fullName>
    </submittedName>
</protein>
<gene>
    <name evidence="2" type="ORF">P7K49_020186</name>
</gene>
<accession>A0ABQ9V0G0</accession>